<dbReference type="AlphaFoldDB" id="I3T6P5"/>
<reference evidence="1" key="1">
    <citation type="submission" date="2012-05" db="EMBL/GenBank/DDBJ databases">
        <authorList>
            <person name="Krishnakumar V."/>
            <person name="Cheung F."/>
            <person name="Xiao Y."/>
            <person name="Chan A."/>
            <person name="Moskal W.A."/>
            <person name="Town C.D."/>
        </authorList>
    </citation>
    <scope>NUCLEOTIDE SEQUENCE</scope>
</reference>
<name>I3T6P5_LOTJA</name>
<organism evidence="1">
    <name type="scientific">Lotus japonicus</name>
    <name type="common">Lotus corniculatus var. japonicus</name>
    <dbReference type="NCBI Taxonomy" id="34305"/>
    <lineage>
        <taxon>Eukaryota</taxon>
        <taxon>Viridiplantae</taxon>
        <taxon>Streptophyta</taxon>
        <taxon>Embryophyta</taxon>
        <taxon>Tracheophyta</taxon>
        <taxon>Spermatophyta</taxon>
        <taxon>Magnoliopsida</taxon>
        <taxon>eudicotyledons</taxon>
        <taxon>Gunneridae</taxon>
        <taxon>Pentapetalae</taxon>
        <taxon>rosids</taxon>
        <taxon>fabids</taxon>
        <taxon>Fabales</taxon>
        <taxon>Fabaceae</taxon>
        <taxon>Papilionoideae</taxon>
        <taxon>50 kb inversion clade</taxon>
        <taxon>NPAAA clade</taxon>
        <taxon>Hologalegina</taxon>
        <taxon>robinioid clade</taxon>
        <taxon>Loteae</taxon>
        <taxon>Lotus</taxon>
    </lineage>
</organism>
<evidence type="ECO:0000313" key="1">
    <source>
        <dbReference type="EMBL" id="AFK48187.1"/>
    </source>
</evidence>
<sequence>MKMSGRIKPEVELHLSAYNFPVTTPSYINIGLQSIRLSKCSPQKLNVHFIMETRMRFIVRKIKSCYNSCSIPRMELNRSTKVPGSKWANRFEAAS</sequence>
<dbReference type="EMBL" id="BT148393">
    <property type="protein sequence ID" value="AFK48187.1"/>
    <property type="molecule type" value="mRNA"/>
</dbReference>
<proteinExistence type="evidence at transcript level"/>
<protein>
    <submittedName>
        <fullName evidence="1">Uncharacterized protein</fullName>
    </submittedName>
</protein>
<accession>I3T6P5</accession>